<evidence type="ECO:0000256" key="1">
    <source>
        <dbReference type="SAM" id="Phobius"/>
    </source>
</evidence>
<organism evidence="2 3">
    <name type="scientific">Cohaesibacter gelatinilyticus</name>
    <dbReference type="NCBI Taxonomy" id="372072"/>
    <lineage>
        <taxon>Bacteria</taxon>
        <taxon>Pseudomonadati</taxon>
        <taxon>Pseudomonadota</taxon>
        <taxon>Alphaproteobacteria</taxon>
        <taxon>Hyphomicrobiales</taxon>
        <taxon>Cohaesibacteraceae</taxon>
    </lineage>
</organism>
<keyword evidence="3" id="KW-1185">Reference proteome</keyword>
<dbReference type="EMBL" id="OBEL01000001">
    <property type="protein sequence ID" value="SNZ07903.1"/>
    <property type="molecule type" value="Genomic_DNA"/>
</dbReference>
<sequence>MGLISGLAIYFIIWWISLFLVLPFGVRTQAEAEDMRLGTMPSAPVRSRMLLRVIATTILATALFGAYYWAVEIKGLGLDDLTFLPMPDSLR</sequence>
<feature type="transmembrane region" description="Helical" evidence="1">
    <location>
        <begin position="6"/>
        <end position="28"/>
    </location>
</feature>
<dbReference type="RefSeq" id="WP_097152520.1">
    <property type="nucleotide sequence ID" value="NZ_OBEL01000001.1"/>
</dbReference>
<dbReference type="InterPro" id="IPR009935">
    <property type="entry name" value="DUF1467"/>
</dbReference>
<protein>
    <submittedName>
        <fullName evidence="2">Predicted secreted protein</fullName>
    </submittedName>
</protein>
<dbReference type="Pfam" id="PF07330">
    <property type="entry name" value="DUF1467"/>
    <property type="match status" value="1"/>
</dbReference>
<keyword evidence="1" id="KW-0812">Transmembrane</keyword>
<keyword evidence="1" id="KW-1133">Transmembrane helix</keyword>
<evidence type="ECO:0000313" key="3">
    <source>
        <dbReference type="Proteomes" id="UP000219439"/>
    </source>
</evidence>
<evidence type="ECO:0000313" key="2">
    <source>
        <dbReference type="EMBL" id="SNZ07903.1"/>
    </source>
</evidence>
<dbReference type="AlphaFoldDB" id="A0A285NG82"/>
<proteinExistence type="predicted"/>
<keyword evidence="1" id="KW-0472">Membrane</keyword>
<dbReference type="OrthoDB" id="9804637at2"/>
<feature type="transmembrane region" description="Helical" evidence="1">
    <location>
        <begin position="49"/>
        <end position="70"/>
    </location>
</feature>
<dbReference type="Proteomes" id="UP000219439">
    <property type="component" value="Unassembled WGS sequence"/>
</dbReference>
<name>A0A285NG82_9HYPH</name>
<reference evidence="2 3" key="1">
    <citation type="submission" date="2017-09" db="EMBL/GenBank/DDBJ databases">
        <authorList>
            <person name="Ehlers B."/>
            <person name="Leendertz F.H."/>
        </authorList>
    </citation>
    <scope>NUCLEOTIDE SEQUENCE [LARGE SCALE GENOMIC DNA]</scope>
    <source>
        <strain evidence="2 3">DSM 18289</strain>
    </source>
</reference>
<accession>A0A285NG82</accession>
<gene>
    <name evidence="2" type="ORF">SAMN06265368_1325</name>
</gene>